<keyword evidence="3" id="KW-1185">Reference proteome</keyword>
<keyword evidence="1" id="KW-0732">Signal</keyword>
<proteinExistence type="predicted"/>
<dbReference type="Proteomes" id="UP000236743">
    <property type="component" value="Unassembled WGS sequence"/>
</dbReference>
<protein>
    <recommendedName>
        <fullName evidence="4">DUF1444 family protein</fullName>
    </recommendedName>
</protein>
<gene>
    <name evidence="2" type="ORF">SAMN04488115_103533</name>
</gene>
<name>A0A1H5Y4T0_9HYPH</name>
<feature type="chain" id="PRO_5009290137" description="DUF1444 family protein" evidence="1">
    <location>
        <begin position="20"/>
        <end position="300"/>
    </location>
</feature>
<evidence type="ECO:0000313" key="3">
    <source>
        <dbReference type="Proteomes" id="UP000236743"/>
    </source>
</evidence>
<dbReference type="OrthoDB" id="8155342at2"/>
<dbReference type="AlphaFoldDB" id="A0A1H5Y4T0"/>
<dbReference type="EMBL" id="FNUY01000003">
    <property type="protein sequence ID" value="SEG18918.1"/>
    <property type="molecule type" value="Genomic_DNA"/>
</dbReference>
<dbReference type="RefSeq" id="WP_103872333.1">
    <property type="nucleotide sequence ID" value="NZ_FNUY01000003.1"/>
</dbReference>
<evidence type="ECO:0008006" key="4">
    <source>
        <dbReference type="Google" id="ProtNLM"/>
    </source>
</evidence>
<organism evidence="2 3">
    <name type="scientific">Bosea lathyri</name>
    <dbReference type="NCBI Taxonomy" id="1036778"/>
    <lineage>
        <taxon>Bacteria</taxon>
        <taxon>Pseudomonadati</taxon>
        <taxon>Pseudomonadota</taxon>
        <taxon>Alphaproteobacteria</taxon>
        <taxon>Hyphomicrobiales</taxon>
        <taxon>Boseaceae</taxon>
        <taxon>Bosea</taxon>
    </lineage>
</organism>
<reference evidence="2 3" key="1">
    <citation type="submission" date="2016-10" db="EMBL/GenBank/DDBJ databases">
        <authorList>
            <person name="de Groot N.N."/>
        </authorList>
    </citation>
    <scope>NUCLEOTIDE SEQUENCE [LARGE SCALE GENOMIC DNA]</scope>
    <source>
        <strain evidence="2 3">DSM 26656</strain>
    </source>
</reference>
<evidence type="ECO:0000313" key="2">
    <source>
        <dbReference type="EMBL" id="SEG18918.1"/>
    </source>
</evidence>
<feature type="signal peptide" evidence="1">
    <location>
        <begin position="1"/>
        <end position="19"/>
    </location>
</feature>
<sequence>MLRLFFLCCGLLLAFPQSAASASLTRDRLNDARPLTEAEMGELLFGLLQGRPGVSQLRIEAGDVVYFAAGHNIRMGLEPLSRQFNALPDAAQRQVAYDKLTKTVAQAVAGTGAPKTEAEVARFQRALLPVLKNKAYVEQFAAMARKRGAPDAKLLYLPLAGDIIVTPVLDLAKISRFLTVGEGGAYGMSDRDIFKAALDNLKRRVDKLQIYDFGEVRALGFAQTDYNASLLLLPNPWENVPDLPRSVALTMPARDVLAFADADDPQAVSALRRISRAPDNGFPVSRLVFRMTQRGLEIMP</sequence>
<evidence type="ECO:0000256" key="1">
    <source>
        <dbReference type="SAM" id="SignalP"/>
    </source>
</evidence>
<accession>A0A1H5Y4T0</accession>